<gene>
    <name evidence="3" type="ORF">GCM10010507_37460</name>
</gene>
<dbReference type="InterPro" id="IPR006311">
    <property type="entry name" value="TAT_signal"/>
</dbReference>
<proteinExistence type="predicted"/>
<reference evidence="3" key="1">
    <citation type="journal article" date="2014" name="Int. J. Syst. Evol. Microbiol.">
        <title>Complete genome sequence of Corynebacterium casei LMG S-19264T (=DSM 44701T), isolated from a smear-ripened cheese.</title>
        <authorList>
            <consortium name="US DOE Joint Genome Institute (JGI-PGF)"/>
            <person name="Walter F."/>
            <person name="Albersmeier A."/>
            <person name="Kalinowski J."/>
            <person name="Ruckert C."/>
        </authorList>
    </citation>
    <scope>NUCLEOTIDE SEQUENCE</scope>
    <source>
        <strain evidence="3">JCM 4633</strain>
    </source>
</reference>
<dbReference type="Pfam" id="PF01593">
    <property type="entry name" value="Amino_oxidase"/>
    <property type="match status" value="1"/>
</dbReference>
<dbReference type="AlphaFoldDB" id="A0A918TUM0"/>
<dbReference type="EMBL" id="BMVB01000012">
    <property type="protein sequence ID" value="GHC57339.1"/>
    <property type="molecule type" value="Genomic_DNA"/>
</dbReference>
<protein>
    <submittedName>
        <fullName evidence="3">Phytoene dehydrogenase</fullName>
    </submittedName>
</protein>
<evidence type="ECO:0000313" key="3">
    <source>
        <dbReference type="EMBL" id="GHC57339.1"/>
    </source>
</evidence>
<dbReference type="SUPFAM" id="SSF51905">
    <property type="entry name" value="FAD/NAD(P)-binding domain"/>
    <property type="match status" value="1"/>
</dbReference>
<evidence type="ECO:0000256" key="1">
    <source>
        <dbReference type="SAM" id="MobiDB-lite"/>
    </source>
</evidence>
<comment type="caution">
    <text evidence="3">The sequence shown here is derived from an EMBL/GenBank/DDBJ whole genome shotgun (WGS) entry which is preliminary data.</text>
</comment>
<dbReference type="Proteomes" id="UP000646244">
    <property type="component" value="Unassembled WGS sequence"/>
</dbReference>
<organism evidence="3 4">
    <name type="scientific">Streptomyces cinnamoneus</name>
    <name type="common">Streptoverticillium cinnamoneum</name>
    <dbReference type="NCBI Taxonomy" id="53446"/>
    <lineage>
        <taxon>Bacteria</taxon>
        <taxon>Bacillati</taxon>
        <taxon>Actinomycetota</taxon>
        <taxon>Actinomycetes</taxon>
        <taxon>Kitasatosporales</taxon>
        <taxon>Streptomycetaceae</taxon>
        <taxon>Streptomyces</taxon>
        <taxon>Streptomyces cinnamoneus group</taxon>
    </lineage>
</organism>
<dbReference type="PROSITE" id="PS51318">
    <property type="entry name" value="TAT"/>
    <property type="match status" value="1"/>
</dbReference>
<dbReference type="Gene3D" id="3.50.50.60">
    <property type="entry name" value="FAD/NAD(P)-binding domain"/>
    <property type="match status" value="1"/>
</dbReference>
<evidence type="ECO:0000259" key="2">
    <source>
        <dbReference type="Pfam" id="PF01593"/>
    </source>
</evidence>
<dbReference type="PANTHER" id="PTHR42923">
    <property type="entry name" value="PROTOPORPHYRINOGEN OXIDASE"/>
    <property type="match status" value="1"/>
</dbReference>
<name>A0A918TUM0_STRCJ</name>
<sequence>MAEAAGTNGDGAGGTELQGNAGTYRPGRRAVLRCGAAAGAGAVGSALVPAVVQRAVAGSRPGGRTVAVLGGGVGGLTAAHELAERGFEVSVYEQRRLGGKARSVSVPGTGSGGRRDLPGELGHRAVFGFYHHLFDTLRRIPLPAGAGSALDSLVEVPEWRLSRAGGHEDVMLPFSLEARPLDVDLLQRLLLGAADQFLRLPPGERLALARRLTVLLTSSHERNLGQWEHIPWTDFLSVKAGSGEYSTVWGRAPALLDALKPELASTRTCGQALESVLLSLMRRGTGAPPVQIFDAPTSQAWFDPWERHLRALGVRFAMAHTVDALELRGGIVTAARARTPTGTVRIEADWFVVALPTERARLLWDEPVRRADPRLAAMDLLQTNWCQGVQFFLRRPARLARGHVLHPDAPWALASVSQAQFWREDFARTWGDGQVHDRLSVDINDWDEPGPLHGKPARRCTRKEIAQEVWAQLKASLEDTGREALPDGILHSWYLSPAVAGDDDAVGRGDAELVNTEPYLRNDAGSWAHRPDATTAIGNMFLAAEYVRTYSNVDFACMETACEAARRAANAVLEAARSGAEPAQLFPGYRPPELEAAKRLDAARYRLGLPHLLDARPPARQAV</sequence>
<dbReference type="RefSeq" id="WP_190110990.1">
    <property type="nucleotide sequence ID" value="NZ_BMVB01000012.1"/>
</dbReference>
<feature type="region of interest" description="Disordered" evidence="1">
    <location>
        <begin position="1"/>
        <end position="22"/>
    </location>
</feature>
<evidence type="ECO:0000313" key="4">
    <source>
        <dbReference type="Proteomes" id="UP000646244"/>
    </source>
</evidence>
<dbReference type="InterPro" id="IPR050464">
    <property type="entry name" value="Zeta_carotene_desat/Oxidored"/>
</dbReference>
<dbReference type="GO" id="GO:0016491">
    <property type="term" value="F:oxidoreductase activity"/>
    <property type="evidence" value="ECO:0007669"/>
    <property type="project" value="InterPro"/>
</dbReference>
<dbReference type="InterPro" id="IPR036188">
    <property type="entry name" value="FAD/NAD-bd_sf"/>
</dbReference>
<feature type="domain" description="Amine oxidase" evidence="2">
    <location>
        <begin position="74"/>
        <end position="573"/>
    </location>
</feature>
<reference evidence="3" key="2">
    <citation type="submission" date="2020-09" db="EMBL/GenBank/DDBJ databases">
        <authorList>
            <person name="Sun Q."/>
            <person name="Ohkuma M."/>
        </authorList>
    </citation>
    <scope>NUCLEOTIDE SEQUENCE</scope>
    <source>
        <strain evidence="3">JCM 4633</strain>
    </source>
</reference>
<dbReference type="InterPro" id="IPR002937">
    <property type="entry name" value="Amino_oxidase"/>
</dbReference>
<accession>A0A918TUM0</accession>
<dbReference type="PANTHER" id="PTHR42923:SF46">
    <property type="entry name" value="AMINE OXIDASE"/>
    <property type="match status" value="1"/>
</dbReference>